<name>A0ABX4EBU1_9BACI</name>
<evidence type="ECO:0000256" key="2">
    <source>
        <dbReference type="ARBA" id="ARBA00023125"/>
    </source>
</evidence>
<evidence type="ECO:0000313" key="6">
    <source>
        <dbReference type="Proteomes" id="UP000215545"/>
    </source>
</evidence>
<evidence type="ECO:0000256" key="1">
    <source>
        <dbReference type="ARBA" id="ARBA00023015"/>
    </source>
</evidence>
<dbReference type="SUPFAM" id="SSF47413">
    <property type="entry name" value="lambda repressor-like DNA-binding domains"/>
    <property type="match status" value="1"/>
</dbReference>
<comment type="caution">
    <text evidence="5">The sequence shown here is derived from an EMBL/GenBank/DDBJ whole genome shotgun (WGS) entry which is preliminary data.</text>
</comment>
<dbReference type="PROSITE" id="PS50932">
    <property type="entry name" value="HTH_LACI_2"/>
    <property type="match status" value="1"/>
</dbReference>
<dbReference type="InterPro" id="IPR046335">
    <property type="entry name" value="LacI/GalR-like_sensor"/>
</dbReference>
<keyword evidence="2" id="KW-0238">DNA-binding</keyword>
<dbReference type="InterPro" id="IPR000843">
    <property type="entry name" value="HTH_LacI"/>
</dbReference>
<reference evidence="6" key="1">
    <citation type="submission" date="2017-03" db="EMBL/GenBank/DDBJ databases">
        <title>Bacillus sp. V-88(T) DSM27956, whole genome shotgun sequencing project.</title>
        <authorList>
            <person name="Dastager S.G."/>
            <person name="Neurgaonkar P.S."/>
            <person name="Dharne M.S."/>
        </authorList>
    </citation>
    <scope>NUCLEOTIDE SEQUENCE [LARGE SCALE GENOMIC DNA]</scope>
    <source>
        <strain evidence="6">DSM 25145</strain>
    </source>
</reference>
<dbReference type="Pfam" id="PF13377">
    <property type="entry name" value="Peripla_BP_3"/>
    <property type="match status" value="1"/>
</dbReference>
<dbReference type="InterPro" id="IPR010982">
    <property type="entry name" value="Lambda_DNA-bd_dom_sf"/>
</dbReference>
<organism evidence="5 6">
    <name type="scientific">Domibacillus enclensis</name>
    <dbReference type="NCBI Taxonomy" id="1017273"/>
    <lineage>
        <taxon>Bacteria</taxon>
        <taxon>Bacillati</taxon>
        <taxon>Bacillota</taxon>
        <taxon>Bacilli</taxon>
        <taxon>Bacillales</taxon>
        <taxon>Bacillaceae</taxon>
        <taxon>Domibacillus</taxon>
    </lineage>
</organism>
<dbReference type="SUPFAM" id="SSF53822">
    <property type="entry name" value="Periplasmic binding protein-like I"/>
    <property type="match status" value="1"/>
</dbReference>
<dbReference type="Gene3D" id="1.10.260.40">
    <property type="entry name" value="lambda repressor-like DNA-binding domains"/>
    <property type="match status" value="1"/>
</dbReference>
<dbReference type="Gene3D" id="3.40.50.2300">
    <property type="match status" value="2"/>
</dbReference>
<proteinExistence type="predicted"/>
<dbReference type="Proteomes" id="UP000215545">
    <property type="component" value="Unassembled WGS sequence"/>
</dbReference>
<protein>
    <recommendedName>
        <fullName evidence="4">HTH lacI-type domain-containing protein</fullName>
    </recommendedName>
</protein>
<gene>
    <name evidence="5" type="ORF">B1B05_06625</name>
</gene>
<evidence type="ECO:0000259" key="4">
    <source>
        <dbReference type="PROSITE" id="PS50932"/>
    </source>
</evidence>
<dbReference type="PROSITE" id="PS00356">
    <property type="entry name" value="HTH_LACI_1"/>
    <property type="match status" value="1"/>
</dbReference>
<accession>A0ABX4EBU1</accession>
<sequence length="335" mass="37196">MDRLMKPTIYDIAQKAGVSAATVSNVVNSRGRVGEETRKKVVKVMDELHYRPNLAASVLKGKPARTIGFFVPDMLNPIYMEYVKYAEERAQACGFSIIMCSTENDPQKERVQADILRQKNVDGFIITSKFQNEQLLQELEQEGFPSLCLAHERNEFQFDSVTGDDEQAGQMAADYLVSLNHINVAMIAEKDSLSSPGRITGFQKRFQELGKNAPPVFFAEASIERAKKVAKEVIREKKPTALFGGNDVIAVGIIQAARELNLSIPAELSVIGLDNTFLCEIVSPQVTAISMPVKKISYKGIDLLIDKMKSGRDVRKAAVYPPALVERVSAQKRKK</sequence>
<evidence type="ECO:0000256" key="3">
    <source>
        <dbReference type="ARBA" id="ARBA00023163"/>
    </source>
</evidence>
<dbReference type="PANTHER" id="PTHR30146">
    <property type="entry name" value="LACI-RELATED TRANSCRIPTIONAL REPRESSOR"/>
    <property type="match status" value="1"/>
</dbReference>
<dbReference type="PRINTS" id="PR00036">
    <property type="entry name" value="HTHLACI"/>
</dbReference>
<dbReference type="PANTHER" id="PTHR30146:SF147">
    <property type="entry name" value="HTH-TYPE TRANSCRIPTIONAL REGULATOR DEGA"/>
    <property type="match status" value="1"/>
</dbReference>
<dbReference type="SMART" id="SM00354">
    <property type="entry name" value="HTH_LACI"/>
    <property type="match status" value="1"/>
</dbReference>
<keyword evidence="6" id="KW-1185">Reference proteome</keyword>
<feature type="domain" description="HTH lacI-type" evidence="4">
    <location>
        <begin position="7"/>
        <end position="61"/>
    </location>
</feature>
<dbReference type="EMBL" id="MWSK01000002">
    <property type="protein sequence ID" value="OXS79435.1"/>
    <property type="molecule type" value="Genomic_DNA"/>
</dbReference>
<dbReference type="CDD" id="cd01392">
    <property type="entry name" value="HTH_LacI"/>
    <property type="match status" value="1"/>
</dbReference>
<keyword evidence="3" id="KW-0804">Transcription</keyword>
<dbReference type="CDD" id="cd06267">
    <property type="entry name" value="PBP1_LacI_sugar_binding-like"/>
    <property type="match status" value="1"/>
</dbReference>
<keyword evidence="1" id="KW-0805">Transcription regulation</keyword>
<dbReference type="Pfam" id="PF00356">
    <property type="entry name" value="LacI"/>
    <property type="match status" value="1"/>
</dbReference>
<evidence type="ECO:0000313" key="5">
    <source>
        <dbReference type="EMBL" id="OXS79435.1"/>
    </source>
</evidence>
<dbReference type="InterPro" id="IPR028082">
    <property type="entry name" value="Peripla_BP_I"/>
</dbReference>